<dbReference type="SMART" id="SM01007">
    <property type="entry name" value="Aldolase_II"/>
    <property type="match status" value="1"/>
</dbReference>
<evidence type="ECO:0000256" key="1">
    <source>
        <dbReference type="ARBA" id="ARBA00022723"/>
    </source>
</evidence>
<dbReference type="PANTHER" id="PTHR22789">
    <property type="entry name" value="FUCULOSE PHOSPHATE ALDOLASE"/>
    <property type="match status" value="1"/>
</dbReference>
<feature type="domain" description="Class II aldolase/adducin N-terminal" evidence="3">
    <location>
        <begin position="10"/>
        <end position="184"/>
    </location>
</feature>
<dbReference type="Proteomes" id="UP000246145">
    <property type="component" value="Unassembled WGS sequence"/>
</dbReference>
<dbReference type="STRING" id="1231391.GCA_000308195_03042"/>
<dbReference type="GO" id="GO:0005829">
    <property type="term" value="C:cytosol"/>
    <property type="evidence" value="ECO:0007669"/>
    <property type="project" value="TreeGrafter"/>
</dbReference>
<dbReference type="GO" id="GO:0046872">
    <property type="term" value="F:metal ion binding"/>
    <property type="evidence" value="ECO:0007669"/>
    <property type="project" value="UniProtKB-KW"/>
</dbReference>
<dbReference type="GO" id="GO:0019323">
    <property type="term" value="P:pentose catabolic process"/>
    <property type="evidence" value="ECO:0007669"/>
    <property type="project" value="TreeGrafter"/>
</dbReference>
<evidence type="ECO:0000259" key="3">
    <source>
        <dbReference type="SMART" id="SM01007"/>
    </source>
</evidence>
<dbReference type="InterPro" id="IPR036409">
    <property type="entry name" value="Aldolase_II/adducin_N_sf"/>
</dbReference>
<dbReference type="PANTHER" id="PTHR22789:SF0">
    <property type="entry name" value="3-OXO-TETRONATE 4-PHOSPHATE DECARBOXYLASE-RELATED"/>
    <property type="match status" value="1"/>
</dbReference>
<dbReference type="AlphaFoldDB" id="A0A2U1CIK3"/>
<dbReference type="RefSeq" id="WP_017525390.1">
    <property type="nucleotide sequence ID" value="NZ_JACCEX010000007.1"/>
</dbReference>
<name>A0A2U1CIK3_9BURK</name>
<dbReference type="InterPro" id="IPR001303">
    <property type="entry name" value="Aldolase_II/adducin_N"/>
</dbReference>
<proteinExistence type="predicted"/>
<dbReference type="SUPFAM" id="SSF53639">
    <property type="entry name" value="AraD/HMP-PK domain-like"/>
    <property type="match status" value="1"/>
</dbReference>
<evidence type="ECO:0000313" key="5">
    <source>
        <dbReference type="Proteomes" id="UP000246145"/>
    </source>
</evidence>
<evidence type="ECO:0000313" key="4">
    <source>
        <dbReference type="EMBL" id="PVY60829.1"/>
    </source>
</evidence>
<organism evidence="4 5">
    <name type="scientific">Pusillimonas noertemannii</name>
    <dbReference type="NCBI Taxonomy" id="305977"/>
    <lineage>
        <taxon>Bacteria</taxon>
        <taxon>Pseudomonadati</taxon>
        <taxon>Pseudomonadota</taxon>
        <taxon>Betaproteobacteria</taxon>
        <taxon>Burkholderiales</taxon>
        <taxon>Alcaligenaceae</taxon>
        <taxon>Pusillimonas</taxon>
    </lineage>
</organism>
<comment type="caution">
    <text evidence="4">The sequence shown here is derived from an EMBL/GenBank/DDBJ whole genome shotgun (WGS) entry which is preliminary data.</text>
</comment>
<keyword evidence="5" id="KW-1185">Reference proteome</keyword>
<sequence length="225" mass="24914">METDHGKLRQMLVDAISMMERAGIIDFNGHFSARLPGDRMLINSGKSVRSAMTVDDIVAIDMDGKLVEGDAVPPMEFHIHAQIYRRRPDVNAVVHTHPYWSTLFSMADQPVLPVIMQAAVLGQIPVFPKTASINTRALGQELAECLGDGRVAMLKSHGAVAAGSDIVEAFVLGVYLEETAQRQYMASRLGSVTVLDTEQVQAISRNLWKPNLLRKVWDYHYGKRG</sequence>
<gene>
    <name evidence="4" type="ORF">C7440_3333</name>
</gene>
<evidence type="ECO:0000256" key="2">
    <source>
        <dbReference type="ARBA" id="ARBA00023239"/>
    </source>
</evidence>
<dbReference type="GO" id="GO:0016832">
    <property type="term" value="F:aldehyde-lyase activity"/>
    <property type="evidence" value="ECO:0007669"/>
    <property type="project" value="TreeGrafter"/>
</dbReference>
<protein>
    <submittedName>
        <fullName evidence="4">L-fuculose-phosphate aldolase</fullName>
    </submittedName>
</protein>
<accession>A0A2U1CIK3</accession>
<keyword evidence="2" id="KW-0456">Lyase</keyword>
<dbReference type="EMBL" id="QEKO01000006">
    <property type="protein sequence ID" value="PVY60829.1"/>
    <property type="molecule type" value="Genomic_DNA"/>
</dbReference>
<reference evidence="4 5" key="1">
    <citation type="submission" date="2018-04" db="EMBL/GenBank/DDBJ databases">
        <title>Genomic Encyclopedia of Type Strains, Phase IV (KMG-IV): sequencing the most valuable type-strain genomes for metagenomic binning, comparative biology and taxonomic classification.</title>
        <authorList>
            <person name="Goeker M."/>
        </authorList>
    </citation>
    <scope>NUCLEOTIDE SEQUENCE [LARGE SCALE GENOMIC DNA]</scope>
    <source>
        <strain evidence="4 5">DSM 10065</strain>
    </source>
</reference>
<dbReference type="Gene3D" id="3.40.225.10">
    <property type="entry name" value="Class II aldolase/adducin N-terminal domain"/>
    <property type="match status" value="1"/>
</dbReference>
<dbReference type="Pfam" id="PF00596">
    <property type="entry name" value="Aldolase_II"/>
    <property type="match status" value="1"/>
</dbReference>
<dbReference type="InterPro" id="IPR050197">
    <property type="entry name" value="Aldolase_class_II_sugar_metab"/>
</dbReference>
<keyword evidence="1" id="KW-0479">Metal-binding</keyword>